<keyword evidence="2" id="KW-0597">Phosphoprotein</keyword>
<dbReference type="SUPFAM" id="SSF52540">
    <property type="entry name" value="P-loop containing nucleoside triphosphate hydrolases"/>
    <property type="match status" value="2"/>
</dbReference>
<feature type="region of interest" description="Disordered" evidence="7">
    <location>
        <begin position="461"/>
        <end position="489"/>
    </location>
</feature>
<feature type="domain" description="KaiC" evidence="8">
    <location>
        <begin position="8"/>
        <end position="237"/>
    </location>
</feature>
<dbReference type="InterPro" id="IPR003593">
    <property type="entry name" value="AAA+_ATPase"/>
</dbReference>
<keyword evidence="6" id="KW-0378">Hydrolase</keyword>
<organism evidence="9 10">
    <name type="scientific">Prosthecomicrobium pneumaticum</name>
    <dbReference type="NCBI Taxonomy" id="81895"/>
    <lineage>
        <taxon>Bacteria</taxon>
        <taxon>Pseudomonadati</taxon>
        <taxon>Pseudomonadota</taxon>
        <taxon>Alphaproteobacteria</taxon>
        <taxon>Hyphomicrobiales</taxon>
        <taxon>Kaistiaceae</taxon>
        <taxon>Prosthecomicrobium</taxon>
    </lineage>
</organism>
<dbReference type="EC" id="2.7.11.1" evidence="1"/>
<dbReference type="InterPro" id="IPR027417">
    <property type="entry name" value="P-loop_NTPase"/>
</dbReference>
<dbReference type="SMART" id="SM00382">
    <property type="entry name" value="AAA"/>
    <property type="match status" value="2"/>
</dbReference>
<evidence type="ECO:0000256" key="5">
    <source>
        <dbReference type="ARBA" id="ARBA00022777"/>
    </source>
</evidence>
<dbReference type="RefSeq" id="WP_183857257.1">
    <property type="nucleotide sequence ID" value="NZ_JACHOO010000006.1"/>
</dbReference>
<keyword evidence="3" id="KW-0808">Transferase</keyword>
<reference evidence="9 10" key="1">
    <citation type="submission" date="2020-08" db="EMBL/GenBank/DDBJ databases">
        <title>Genomic Encyclopedia of Type Strains, Phase IV (KMG-IV): sequencing the most valuable type-strain genomes for metagenomic binning, comparative biology and taxonomic classification.</title>
        <authorList>
            <person name="Goeker M."/>
        </authorList>
    </citation>
    <scope>NUCLEOTIDE SEQUENCE [LARGE SCALE GENOMIC DNA]</scope>
    <source>
        <strain evidence="9 10">DSM 16268</strain>
    </source>
</reference>
<sequence length="489" mass="53879">MSGEDGIRRTPTGIEGLDAVLNGGLLQGAAYIVQGPPGAGKTILANQICFNHSGRGEVALYVSLLAESHDRMIRYMQALGFYAQDRIPDRLSYISAYSTLEKEGMRGVIRLLGQEARRRRASLVVLDGLFVIHDVAGSELEFRSFVHELQGQAALLGLTMVVLTNQRRGPDSPEFTMVDGWIELSDVTHGLRAARQLTLHKQRGGSFMRGSHFFRITQNGIVVFPRTESAYRLEREGASPEGRMSSGVAGFDRMLGGGFPAASATLLYGPSGSGKTTMGLHFLAESTEEEPGLLFGLFESPERLIGKAKALGLDFERLIARNALGIVWRSPAENIADELAHELIAAVKHWKARRVFVDGLGPFRSALLHPERFALVINAINRHLRALGTTLVWTLENREFFLANNIGHDDLSQMVDGVILLHYAVEDDVLKRRFSILKVRDSDFDPRARDFIVTDRGIRVDAVGGTPPRRSEEEHGRETPPSPHGAEAR</sequence>
<evidence type="ECO:0000259" key="8">
    <source>
        <dbReference type="PROSITE" id="PS51146"/>
    </source>
</evidence>
<evidence type="ECO:0000313" key="9">
    <source>
        <dbReference type="EMBL" id="MBB5753973.1"/>
    </source>
</evidence>
<accession>A0A7W9FNK6</accession>
<evidence type="ECO:0000256" key="7">
    <source>
        <dbReference type="SAM" id="MobiDB-lite"/>
    </source>
</evidence>
<dbReference type="GO" id="GO:0004674">
    <property type="term" value="F:protein serine/threonine kinase activity"/>
    <property type="evidence" value="ECO:0007669"/>
    <property type="project" value="UniProtKB-EC"/>
</dbReference>
<dbReference type="EMBL" id="JACHOO010000006">
    <property type="protein sequence ID" value="MBB5753973.1"/>
    <property type="molecule type" value="Genomic_DNA"/>
</dbReference>
<dbReference type="Gene3D" id="3.40.50.300">
    <property type="entry name" value="P-loop containing nucleotide triphosphate hydrolases"/>
    <property type="match status" value="2"/>
</dbReference>
<dbReference type="PIRSF" id="PIRSF039117">
    <property type="entry name" value="KaiC"/>
    <property type="match status" value="1"/>
</dbReference>
<dbReference type="GO" id="GO:0016787">
    <property type="term" value="F:hydrolase activity"/>
    <property type="evidence" value="ECO:0007669"/>
    <property type="project" value="UniProtKB-KW"/>
</dbReference>
<comment type="caution">
    <text evidence="9">The sequence shown here is derived from an EMBL/GenBank/DDBJ whole genome shotgun (WGS) entry which is preliminary data.</text>
</comment>
<dbReference type="InterPro" id="IPR010624">
    <property type="entry name" value="KaiC_dom"/>
</dbReference>
<dbReference type="AlphaFoldDB" id="A0A7W9FNK6"/>
<keyword evidence="10" id="KW-1185">Reference proteome</keyword>
<keyword evidence="5" id="KW-0418">Kinase</keyword>
<proteinExistence type="predicted"/>
<dbReference type="Pfam" id="PF06745">
    <property type="entry name" value="ATPase"/>
    <property type="match status" value="2"/>
</dbReference>
<name>A0A7W9FNK6_9HYPH</name>
<dbReference type="InterPro" id="IPR014774">
    <property type="entry name" value="KaiC-like_dom"/>
</dbReference>
<dbReference type="GO" id="GO:0005524">
    <property type="term" value="F:ATP binding"/>
    <property type="evidence" value="ECO:0007669"/>
    <property type="project" value="InterPro"/>
</dbReference>
<gene>
    <name evidence="9" type="ORF">GGQ63_003048</name>
</gene>
<feature type="domain" description="KaiC" evidence="8">
    <location>
        <begin position="242"/>
        <end position="479"/>
    </location>
</feature>
<feature type="compositionally biased region" description="Basic and acidic residues" evidence="7">
    <location>
        <begin position="469"/>
        <end position="478"/>
    </location>
</feature>
<dbReference type="Proteomes" id="UP000523821">
    <property type="component" value="Unassembled WGS sequence"/>
</dbReference>
<dbReference type="InterPro" id="IPR051347">
    <property type="entry name" value="Circadian_clock_KaiC-rel"/>
</dbReference>
<evidence type="ECO:0000256" key="3">
    <source>
        <dbReference type="ARBA" id="ARBA00022679"/>
    </source>
</evidence>
<keyword evidence="4" id="KW-0677">Repeat</keyword>
<dbReference type="PANTHER" id="PTHR42926:SF1">
    <property type="entry name" value="CIRCADIAN CLOCK OSCILLATOR PROTEIN KAIC 1"/>
    <property type="match status" value="1"/>
</dbReference>
<dbReference type="InterPro" id="IPR030665">
    <property type="entry name" value="KaiC"/>
</dbReference>
<protein>
    <recommendedName>
        <fullName evidence="1">non-specific serine/threonine protein kinase</fullName>
        <ecNumber evidence="1">2.7.11.1</ecNumber>
    </recommendedName>
</protein>
<evidence type="ECO:0000256" key="2">
    <source>
        <dbReference type="ARBA" id="ARBA00022553"/>
    </source>
</evidence>
<evidence type="ECO:0000256" key="4">
    <source>
        <dbReference type="ARBA" id="ARBA00022737"/>
    </source>
</evidence>
<evidence type="ECO:0000256" key="1">
    <source>
        <dbReference type="ARBA" id="ARBA00012513"/>
    </source>
</evidence>
<evidence type="ECO:0000256" key="6">
    <source>
        <dbReference type="ARBA" id="ARBA00022801"/>
    </source>
</evidence>
<dbReference type="PROSITE" id="PS51146">
    <property type="entry name" value="KAIC"/>
    <property type="match status" value="2"/>
</dbReference>
<evidence type="ECO:0000313" key="10">
    <source>
        <dbReference type="Proteomes" id="UP000523821"/>
    </source>
</evidence>
<dbReference type="PANTHER" id="PTHR42926">
    <property type="match status" value="1"/>
</dbReference>